<sequence length="614" mass="69198">MKKIYIIIPLLLFLIISNSHLIKSAQNPANREATIDYYDVVVIGGEPEGVAAAVSAARNGAKTLLIEKREALGGLMTFGMLNFIDMVYGINQKPAIGGIFKEWHKLVGEDDAFSIEHGKDAFHNLIQKEENLTLFLNSDVVSPILSNDQTTVTGLVVKNRETYEIYAKRFIDATQDADFAVMAGVPFFLGGEDIHLDDRKMAATLMIHLTGVDWEGVKRAVQSQRFGKAWITDSVSWGFNDLHYEYKPVEDNTRLRGLNLVRVHHGNGDEEFYINALQIFGVDGLDPHSIEVGLEKGKRETKHVLTFLQKEFPGFENAEIATYPEELYIRETRHIQSEYMLPMSDIWTNADHWDSIAYGGYPVDIQATSPNDYGYVICSPIQYAIPFRSIVPLKIDNLIIVSRSAGYSSIAAGSARIIPTGMAVGEAGGVAAQLSIENKVNYRELSKDASLIVTLRQRLKDQGAKVEPFKLSYPYEGEWYDESIQYLMNLGLIVGGYHNDLQVEKELNRLHFTNLLINGIQRNGLRSEELTAKLLSPFDNDTFNKGYFTRDEIAAYIIEVFSDASVSERTWGQALEFHLINEMVFNKINEDRVLTRKEGYYIAAHLLKQLSQNR</sequence>
<reference evidence="6 7" key="1">
    <citation type="submission" date="2016-10" db="EMBL/GenBank/DDBJ databases">
        <title>Draft genome sequences of four alkaliphilic bacteria belonging to the Anaerobacillus genus.</title>
        <authorList>
            <person name="Bassil N.M."/>
            <person name="Lloyd J.R."/>
        </authorList>
    </citation>
    <scope>NUCLEOTIDE SEQUENCE [LARGE SCALE GENOMIC DNA]</scope>
    <source>
        <strain evidence="6 7">DSM 18345</strain>
    </source>
</reference>
<dbReference type="Pfam" id="PF12831">
    <property type="entry name" value="FAD_oxidored"/>
    <property type="match status" value="1"/>
</dbReference>
<dbReference type="AlphaFoldDB" id="A0A1S2LKJ0"/>
<dbReference type="SUPFAM" id="SSF51905">
    <property type="entry name" value="FAD/NAD(P)-binding domain"/>
    <property type="match status" value="1"/>
</dbReference>
<evidence type="ECO:0000313" key="7">
    <source>
        <dbReference type="Proteomes" id="UP000179524"/>
    </source>
</evidence>
<keyword evidence="4" id="KW-0408">Iron</keyword>
<dbReference type="GO" id="GO:0016491">
    <property type="term" value="F:oxidoreductase activity"/>
    <property type="evidence" value="ECO:0007669"/>
    <property type="project" value="UniProtKB-KW"/>
</dbReference>
<dbReference type="Proteomes" id="UP000179524">
    <property type="component" value="Unassembled WGS sequence"/>
</dbReference>
<dbReference type="InterPro" id="IPR039650">
    <property type="entry name" value="HdrA-like"/>
</dbReference>
<evidence type="ECO:0000256" key="5">
    <source>
        <dbReference type="ARBA" id="ARBA00023014"/>
    </source>
</evidence>
<protein>
    <recommendedName>
        <fullName evidence="8">Glucose-inhibited division protein A</fullName>
    </recommendedName>
</protein>
<dbReference type="GO" id="GO:0046872">
    <property type="term" value="F:metal ion binding"/>
    <property type="evidence" value="ECO:0007669"/>
    <property type="project" value="UniProtKB-KW"/>
</dbReference>
<dbReference type="PANTHER" id="PTHR43498">
    <property type="entry name" value="FERREDOXIN:COB-COM HETERODISULFIDE REDUCTASE SUBUNIT A"/>
    <property type="match status" value="1"/>
</dbReference>
<keyword evidence="1" id="KW-0004">4Fe-4S</keyword>
<keyword evidence="7" id="KW-1185">Reference proteome</keyword>
<accession>A0A1S2LKJ0</accession>
<evidence type="ECO:0008006" key="8">
    <source>
        <dbReference type="Google" id="ProtNLM"/>
    </source>
</evidence>
<evidence type="ECO:0000313" key="6">
    <source>
        <dbReference type="EMBL" id="OIJ13048.1"/>
    </source>
</evidence>
<dbReference type="PANTHER" id="PTHR43498:SF1">
    <property type="entry name" value="COB--COM HETERODISULFIDE REDUCTASE IRON-SULFUR SUBUNIT A"/>
    <property type="match status" value="1"/>
</dbReference>
<dbReference type="RefSeq" id="WP_071309645.1">
    <property type="nucleotide sequence ID" value="NZ_MLQR01000029.1"/>
</dbReference>
<dbReference type="OrthoDB" id="9777740at2"/>
<comment type="caution">
    <text evidence="6">The sequence shown here is derived from an EMBL/GenBank/DDBJ whole genome shotgun (WGS) entry which is preliminary data.</text>
</comment>
<organism evidence="6 7">
    <name type="scientific">Anaerobacillus alkalilacustris</name>
    <dbReference type="NCBI Taxonomy" id="393763"/>
    <lineage>
        <taxon>Bacteria</taxon>
        <taxon>Bacillati</taxon>
        <taxon>Bacillota</taxon>
        <taxon>Bacilli</taxon>
        <taxon>Bacillales</taxon>
        <taxon>Bacillaceae</taxon>
        <taxon>Anaerobacillus</taxon>
    </lineage>
</organism>
<evidence type="ECO:0000256" key="1">
    <source>
        <dbReference type="ARBA" id="ARBA00022485"/>
    </source>
</evidence>
<keyword evidence="2" id="KW-0479">Metal-binding</keyword>
<evidence type="ECO:0000256" key="3">
    <source>
        <dbReference type="ARBA" id="ARBA00023002"/>
    </source>
</evidence>
<dbReference type="InterPro" id="IPR036188">
    <property type="entry name" value="FAD/NAD-bd_sf"/>
</dbReference>
<dbReference type="EMBL" id="MLQR01000029">
    <property type="protein sequence ID" value="OIJ13048.1"/>
    <property type="molecule type" value="Genomic_DNA"/>
</dbReference>
<keyword evidence="3" id="KW-0560">Oxidoreductase</keyword>
<proteinExistence type="predicted"/>
<name>A0A1S2LKJ0_9BACI</name>
<dbReference type="GO" id="GO:0051539">
    <property type="term" value="F:4 iron, 4 sulfur cluster binding"/>
    <property type="evidence" value="ECO:0007669"/>
    <property type="project" value="UniProtKB-KW"/>
</dbReference>
<keyword evidence="5" id="KW-0411">Iron-sulfur</keyword>
<evidence type="ECO:0000256" key="4">
    <source>
        <dbReference type="ARBA" id="ARBA00023004"/>
    </source>
</evidence>
<evidence type="ECO:0000256" key="2">
    <source>
        <dbReference type="ARBA" id="ARBA00022723"/>
    </source>
</evidence>
<gene>
    <name evidence="6" type="ORF">BKP37_11050</name>
</gene>
<dbReference type="Gene3D" id="3.50.50.60">
    <property type="entry name" value="FAD/NAD(P)-binding domain"/>
    <property type="match status" value="1"/>
</dbReference>